<feature type="compositionally biased region" description="Basic and acidic residues" evidence="1">
    <location>
        <begin position="255"/>
        <end position="264"/>
    </location>
</feature>
<sequence>MSSPRLRSRSSTRADSPLGLKEMKPKSPPLILRLVSKLNETFCLVGKVFGVPVNSRVIRHRLKSEWKNLQGEVSIDHIGQDWYKVEFNAEADVSFVLDNRPWFVQGQIFALQHWTPDFSPFHAVVTSIVGWVRIPFLPLHYKDPEVLYDLVSILGILLVWTCSLRRVNRPINVDYFAEENSDQGEKVPTEVQDPGWTVVANSDHISKGKGRAVVIAPAHSQEGSSAFTGFAYKSPKKRTRDEVEVEENYAPSVEMHGEYLRETKPSVGNTQSPNP</sequence>
<feature type="compositionally biased region" description="Polar residues" evidence="1">
    <location>
        <begin position="266"/>
        <end position="275"/>
    </location>
</feature>
<keyword evidence="4" id="KW-1185">Reference proteome</keyword>
<dbReference type="Proteomes" id="UP001054821">
    <property type="component" value="Chromosome 2"/>
</dbReference>
<name>A0AAD4WGJ7_PRUDU</name>
<evidence type="ECO:0000256" key="1">
    <source>
        <dbReference type="SAM" id="MobiDB-lite"/>
    </source>
</evidence>
<feature type="compositionally biased region" description="Basic residues" evidence="1">
    <location>
        <begin position="1"/>
        <end position="10"/>
    </location>
</feature>
<dbReference type="Pfam" id="PF14111">
    <property type="entry name" value="DUF4283"/>
    <property type="match status" value="1"/>
</dbReference>
<evidence type="ECO:0000313" key="3">
    <source>
        <dbReference type="EMBL" id="KAI5342244.1"/>
    </source>
</evidence>
<evidence type="ECO:0000259" key="2">
    <source>
        <dbReference type="Pfam" id="PF14111"/>
    </source>
</evidence>
<dbReference type="InterPro" id="IPR040256">
    <property type="entry name" value="At4g02000-like"/>
</dbReference>
<feature type="region of interest" description="Disordered" evidence="1">
    <location>
        <begin position="1"/>
        <end position="22"/>
    </location>
</feature>
<feature type="domain" description="DUF4283" evidence="2">
    <location>
        <begin position="41"/>
        <end position="120"/>
    </location>
</feature>
<dbReference type="InterPro" id="IPR025558">
    <property type="entry name" value="DUF4283"/>
</dbReference>
<comment type="caution">
    <text evidence="3">The sequence shown here is derived from an EMBL/GenBank/DDBJ whole genome shotgun (WGS) entry which is preliminary data.</text>
</comment>
<protein>
    <recommendedName>
        <fullName evidence="2">DUF4283 domain-containing protein</fullName>
    </recommendedName>
</protein>
<organism evidence="3 4">
    <name type="scientific">Prunus dulcis</name>
    <name type="common">Almond</name>
    <name type="synonym">Amygdalus dulcis</name>
    <dbReference type="NCBI Taxonomy" id="3755"/>
    <lineage>
        <taxon>Eukaryota</taxon>
        <taxon>Viridiplantae</taxon>
        <taxon>Streptophyta</taxon>
        <taxon>Embryophyta</taxon>
        <taxon>Tracheophyta</taxon>
        <taxon>Spermatophyta</taxon>
        <taxon>Magnoliopsida</taxon>
        <taxon>eudicotyledons</taxon>
        <taxon>Gunneridae</taxon>
        <taxon>Pentapetalae</taxon>
        <taxon>rosids</taxon>
        <taxon>fabids</taxon>
        <taxon>Rosales</taxon>
        <taxon>Rosaceae</taxon>
        <taxon>Amygdaloideae</taxon>
        <taxon>Amygdaleae</taxon>
        <taxon>Prunus</taxon>
    </lineage>
</organism>
<accession>A0AAD4WGJ7</accession>
<proteinExistence type="predicted"/>
<dbReference type="EMBL" id="JAJFAZ020000002">
    <property type="protein sequence ID" value="KAI5342244.1"/>
    <property type="molecule type" value="Genomic_DNA"/>
</dbReference>
<gene>
    <name evidence="3" type="ORF">L3X38_010119</name>
</gene>
<evidence type="ECO:0000313" key="4">
    <source>
        <dbReference type="Proteomes" id="UP001054821"/>
    </source>
</evidence>
<dbReference type="PANTHER" id="PTHR31286:SF99">
    <property type="entry name" value="DUF4283 DOMAIN-CONTAINING PROTEIN"/>
    <property type="match status" value="1"/>
</dbReference>
<dbReference type="AlphaFoldDB" id="A0AAD4WGJ7"/>
<feature type="region of interest" description="Disordered" evidence="1">
    <location>
        <begin position="236"/>
        <end position="275"/>
    </location>
</feature>
<dbReference type="PANTHER" id="PTHR31286">
    <property type="entry name" value="GLYCINE-RICH CELL WALL STRUCTURAL PROTEIN 1.8-LIKE"/>
    <property type="match status" value="1"/>
</dbReference>
<reference evidence="3 4" key="1">
    <citation type="journal article" date="2022" name="G3 (Bethesda)">
        <title>Whole-genome sequence and methylome profiling of the almond [Prunus dulcis (Mill.) D.A. Webb] cultivar 'Nonpareil'.</title>
        <authorList>
            <person name="D'Amico-Willman K.M."/>
            <person name="Ouma W.Z."/>
            <person name="Meulia T."/>
            <person name="Sideli G.M."/>
            <person name="Gradziel T.M."/>
            <person name="Fresnedo-Ramirez J."/>
        </authorList>
    </citation>
    <scope>NUCLEOTIDE SEQUENCE [LARGE SCALE GENOMIC DNA]</scope>
    <source>
        <strain evidence="3">Clone GOH B32 T37-40</strain>
    </source>
</reference>